<evidence type="ECO:0000259" key="8">
    <source>
        <dbReference type="Pfam" id="PF00266"/>
    </source>
</evidence>
<organism evidence="9 10">
    <name type="scientific">Candidatus Nomurabacteria bacterium CG1_02_47_685</name>
    <dbReference type="NCBI Taxonomy" id="1805282"/>
    <lineage>
        <taxon>Bacteria</taxon>
        <taxon>Candidatus Nomuraibacteriota</taxon>
    </lineage>
</organism>
<dbReference type="Gene3D" id="3.40.640.10">
    <property type="entry name" value="Type I PLP-dependent aspartate aminotransferase-like (Major domain)"/>
    <property type="match status" value="1"/>
</dbReference>
<protein>
    <recommendedName>
        <fullName evidence="3">cysteine desulfurase</fullName>
        <ecNumber evidence="3">2.8.1.7</ecNumber>
    </recommendedName>
</protein>
<dbReference type="Gene3D" id="3.90.1150.10">
    <property type="entry name" value="Aspartate Aminotransferase, domain 1"/>
    <property type="match status" value="1"/>
</dbReference>
<comment type="catalytic activity">
    <reaction evidence="6">
        <text>(sulfur carrier)-H + L-cysteine = (sulfur carrier)-SH + L-alanine</text>
        <dbReference type="Rhea" id="RHEA:43892"/>
        <dbReference type="Rhea" id="RHEA-COMP:14737"/>
        <dbReference type="Rhea" id="RHEA-COMP:14739"/>
        <dbReference type="ChEBI" id="CHEBI:29917"/>
        <dbReference type="ChEBI" id="CHEBI:35235"/>
        <dbReference type="ChEBI" id="CHEBI:57972"/>
        <dbReference type="ChEBI" id="CHEBI:64428"/>
        <dbReference type="EC" id="2.8.1.7"/>
    </reaction>
</comment>
<comment type="cofactor">
    <cofactor evidence="1 7">
        <name>pyridoxal 5'-phosphate</name>
        <dbReference type="ChEBI" id="CHEBI:597326"/>
    </cofactor>
</comment>
<feature type="domain" description="Aminotransferase class V" evidence="8">
    <location>
        <begin position="24"/>
        <end position="395"/>
    </location>
</feature>
<dbReference type="GO" id="GO:0031071">
    <property type="term" value="F:cysteine desulfurase activity"/>
    <property type="evidence" value="ECO:0007669"/>
    <property type="project" value="UniProtKB-EC"/>
</dbReference>
<keyword evidence="5" id="KW-0663">Pyridoxal phosphate</keyword>
<accession>A0A1J4V3R6</accession>
<dbReference type="PANTHER" id="PTHR43586:SF8">
    <property type="entry name" value="CYSTEINE DESULFURASE 1, CHLOROPLASTIC"/>
    <property type="match status" value="1"/>
</dbReference>
<gene>
    <name evidence="9" type="ORF">AUJ44_03880</name>
</gene>
<dbReference type="InterPro" id="IPR016454">
    <property type="entry name" value="Cysteine_dSase"/>
</dbReference>
<keyword evidence="4" id="KW-0808">Transferase</keyword>
<dbReference type="CDD" id="cd06453">
    <property type="entry name" value="SufS_like"/>
    <property type="match status" value="1"/>
</dbReference>
<dbReference type="Pfam" id="PF00266">
    <property type="entry name" value="Aminotran_5"/>
    <property type="match status" value="1"/>
</dbReference>
<dbReference type="InterPro" id="IPR010970">
    <property type="entry name" value="Cys_dSase_SufS"/>
</dbReference>
<evidence type="ECO:0000256" key="2">
    <source>
        <dbReference type="ARBA" id="ARBA00010447"/>
    </source>
</evidence>
<dbReference type="InterPro" id="IPR020578">
    <property type="entry name" value="Aminotrans_V_PyrdxlP_BS"/>
</dbReference>
<dbReference type="InterPro" id="IPR000192">
    <property type="entry name" value="Aminotrans_V_dom"/>
</dbReference>
<evidence type="ECO:0000256" key="7">
    <source>
        <dbReference type="RuleBase" id="RU004504"/>
    </source>
</evidence>
<dbReference type="EMBL" id="MNVO01000056">
    <property type="protein sequence ID" value="OIO31804.1"/>
    <property type="molecule type" value="Genomic_DNA"/>
</dbReference>
<dbReference type="InterPro" id="IPR015421">
    <property type="entry name" value="PyrdxlP-dep_Trfase_major"/>
</dbReference>
<dbReference type="InterPro" id="IPR015422">
    <property type="entry name" value="PyrdxlP-dep_Trfase_small"/>
</dbReference>
<proteinExistence type="inferred from homology"/>
<comment type="caution">
    <text evidence="9">The sequence shown here is derived from an EMBL/GenBank/DDBJ whole genome shotgun (WGS) entry which is preliminary data.</text>
</comment>
<evidence type="ECO:0000313" key="10">
    <source>
        <dbReference type="Proteomes" id="UP000183206"/>
    </source>
</evidence>
<evidence type="ECO:0000256" key="6">
    <source>
        <dbReference type="ARBA" id="ARBA00050776"/>
    </source>
</evidence>
<dbReference type="AlphaFoldDB" id="A0A1J4V3R6"/>
<evidence type="ECO:0000256" key="1">
    <source>
        <dbReference type="ARBA" id="ARBA00001933"/>
    </source>
</evidence>
<dbReference type="Proteomes" id="UP000183206">
    <property type="component" value="Unassembled WGS sequence"/>
</dbReference>
<dbReference type="PROSITE" id="PS00595">
    <property type="entry name" value="AA_TRANSFER_CLASS_5"/>
    <property type="match status" value="1"/>
</dbReference>
<dbReference type="InterPro" id="IPR015424">
    <property type="entry name" value="PyrdxlP-dep_Trfase"/>
</dbReference>
<dbReference type="EC" id="2.8.1.7" evidence="3"/>
<dbReference type="PIRSF" id="PIRSF005572">
    <property type="entry name" value="NifS"/>
    <property type="match status" value="1"/>
</dbReference>
<dbReference type="PANTHER" id="PTHR43586">
    <property type="entry name" value="CYSTEINE DESULFURASE"/>
    <property type="match status" value="1"/>
</dbReference>
<dbReference type="SUPFAM" id="SSF53383">
    <property type="entry name" value="PLP-dependent transferases"/>
    <property type="match status" value="1"/>
</dbReference>
<evidence type="ECO:0000256" key="3">
    <source>
        <dbReference type="ARBA" id="ARBA00012239"/>
    </source>
</evidence>
<name>A0A1J4V3R6_9BACT</name>
<evidence type="ECO:0000256" key="5">
    <source>
        <dbReference type="ARBA" id="ARBA00022898"/>
    </source>
</evidence>
<evidence type="ECO:0000313" key="9">
    <source>
        <dbReference type="EMBL" id="OIO31804.1"/>
    </source>
</evidence>
<dbReference type="GO" id="GO:0006534">
    <property type="term" value="P:cysteine metabolic process"/>
    <property type="evidence" value="ECO:0007669"/>
    <property type="project" value="InterPro"/>
</dbReference>
<comment type="similarity">
    <text evidence="2">Belongs to the class-V pyridoxal-phosphate-dependent aminotransferase family. Csd subfamily.</text>
</comment>
<sequence length="409" mass="44515">MSVVFDTKKIKKDFPIFENNPELVYLDNAATSQTPRQVLAAMEKYYTCYRSNIHRGGYGIAEMATERFENARQTLANFIGAQASEVVFTSGSTAGMNMLVAGLAEYLDIGSGDTIVSTMMEHHSSYLPLWNLARKNGAKLVRIGVMKDFGLDYEEAKRVITDGVKIVSIVLVSNVLGTINDVRLIADLAHRVGAIMIVDATEAVGHIPVNVRELACDFLVFSGHKMCGPTGIGVLYGKRDLLAKLEPNIMGGGIVESVGESDVVWREPPQRFEPGTQNIAGAIGLAAAAEYLTAIGVESIHEYVRGLLLYAVEEIERVLGVTIVGKRNPRENGGIIAFSVDDIHPHDIAEIVGRNGIALRAGYHCAEPLVKSLSLPAVTRASLYLYNDKTDLDILTASVREAVNFFSKR</sequence>
<dbReference type="GO" id="GO:0030170">
    <property type="term" value="F:pyridoxal phosphate binding"/>
    <property type="evidence" value="ECO:0007669"/>
    <property type="project" value="InterPro"/>
</dbReference>
<dbReference type="STRING" id="1805282.AUJ44_03880"/>
<reference evidence="9 10" key="1">
    <citation type="journal article" date="2016" name="Environ. Microbiol.">
        <title>Genomic resolution of a cold subsurface aquifer community provides metabolic insights for novel microbes adapted to high CO concentrations.</title>
        <authorList>
            <person name="Probst A.J."/>
            <person name="Castelle C.J."/>
            <person name="Singh A."/>
            <person name="Brown C.T."/>
            <person name="Anantharaman K."/>
            <person name="Sharon I."/>
            <person name="Hug L.A."/>
            <person name="Burstein D."/>
            <person name="Emerson J.B."/>
            <person name="Thomas B.C."/>
            <person name="Banfield J.F."/>
        </authorList>
    </citation>
    <scope>NUCLEOTIDE SEQUENCE [LARGE SCALE GENOMIC DNA]</scope>
    <source>
        <strain evidence="9">CG1_02_47_685</strain>
    </source>
</reference>
<evidence type="ECO:0000256" key="4">
    <source>
        <dbReference type="ARBA" id="ARBA00022679"/>
    </source>
</evidence>